<dbReference type="SUPFAM" id="SSF56645">
    <property type="entry name" value="Acyl-CoA dehydrogenase NM domain-like"/>
    <property type="match status" value="1"/>
</dbReference>
<dbReference type="Gene3D" id="2.40.110.10">
    <property type="entry name" value="Butyryl-CoA Dehydrogenase, subunit A, domain 2"/>
    <property type="match status" value="1"/>
</dbReference>
<keyword evidence="6 10" id="KW-0560">Oxidoreductase</keyword>
<evidence type="ECO:0000313" key="14">
    <source>
        <dbReference type="EMBL" id="TDT15649.1"/>
    </source>
</evidence>
<evidence type="ECO:0000256" key="2">
    <source>
        <dbReference type="ARBA" id="ARBA00005102"/>
    </source>
</evidence>
<comment type="pathway">
    <text evidence="2">Siderophore biosynthesis; mycobactin biosynthesis.</text>
</comment>
<dbReference type="GO" id="GO:0003995">
    <property type="term" value="F:acyl-CoA dehydrogenase activity"/>
    <property type="evidence" value="ECO:0007669"/>
    <property type="project" value="InterPro"/>
</dbReference>
<dbReference type="Proteomes" id="UP000294558">
    <property type="component" value="Unassembled WGS sequence"/>
</dbReference>
<keyword evidence="5 10" id="KW-0274">FAD</keyword>
<evidence type="ECO:0000256" key="9">
    <source>
        <dbReference type="ARBA" id="ARBA00042660"/>
    </source>
</evidence>
<feature type="domain" description="Acyl-CoA dehydrogenase/oxidase C-terminal" evidence="11">
    <location>
        <begin position="244"/>
        <end position="392"/>
    </location>
</feature>
<evidence type="ECO:0000256" key="10">
    <source>
        <dbReference type="RuleBase" id="RU362125"/>
    </source>
</evidence>
<reference evidence="14 15" key="1">
    <citation type="submission" date="2019-03" db="EMBL/GenBank/DDBJ databases">
        <title>Sequencing the genomes of 1000 actinobacteria strains.</title>
        <authorList>
            <person name="Klenk H.-P."/>
        </authorList>
    </citation>
    <scope>NUCLEOTIDE SEQUENCE [LARGE SCALE GENOMIC DNA]</scope>
    <source>
        <strain evidence="14 15">DSM 18936</strain>
    </source>
</reference>
<dbReference type="InterPro" id="IPR009075">
    <property type="entry name" value="AcylCo_DH/oxidase_C"/>
</dbReference>
<gene>
    <name evidence="14" type="ORF">BDK89_1225</name>
</gene>
<organism evidence="14 15">
    <name type="scientific">Ilumatobacter fluminis</name>
    <dbReference type="NCBI Taxonomy" id="467091"/>
    <lineage>
        <taxon>Bacteria</taxon>
        <taxon>Bacillati</taxon>
        <taxon>Actinomycetota</taxon>
        <taxon>Acidimicrobiia</taxon>
        <taxon>Acidimicrobiales</taxon>
        <taxon>Ilumatobacteraceae</taxon>
        <taxon>Ilumatobacter</taxon>
    </lineage>
</organism>
<name>A0A4R7HYQ2_9ACTN</name>
<comment type="similarity">
    <text evidence="3 10">Belongs to the acyl-CoA dehydrogenase family.</text>
</comment>
<dbReference type="Gene3D" id="1.10.540.10">
    <property type="entry name" value="Acyl-CoA dehydrogenase/oxidase, N-terminal domain"/>
    <property type="match status" value="1"/>
</dbReference>
<dbReference type="GO" id="GO:0033539">
    <property type="term" value="P:fatty acid beta-oxidation using acyl-CoA dehydrogenase"/>
    <property type="evidence" value="ECO:0007669"/>
    <property type="project" value="TreeGrafter"/>
</dbReference>
<dbReference type="InterPro" id="IPR046373">
    <property type="entry name" value="Acyl-CoA_Oxase/DH_mid-dom_sf"/>
</dbReference>
<dbReference type="InterPro" id="IPR013786">
    <property type="entry name" value="AcylCoA_DH/ox_N"/>
</dbReference>
<dbReference type="EMBL" id="SOAU01000001">
    <property type="protein sequence ID" value="TDT15649.1"/>
    <property type="molecule type" value="Genomic_DNA"/>
</dbReference>
<evidence type="ECO:0000313" key="15">
    <source>
        <dbReference type="Proteomes" id="UP000294558"/>
    </source>
</evidence>
<dbReference type="SUPFAM" id="SSF47203">
    <property type="entry name" value="Acyl-CoA dehydrogenase C-terminal domain-like"/>
    <property type="match status" value="1"/>
</dbReference>
<evidence type="ECO:0000259" key="12">
    <source>
        <dbReference type="Pfam" id="PF02770"/>
    </source>
</evidence>
<accession>A0A4R7HYQ2</accession>
<dbReference type="AlphaFoldDB" id="A0A4R7HYQ2"/>
<dbReference type="GO" id="GO:0005737">
    <property type="term" value="C:cytoplasm"/>
    <property type="evidence" value="ECO:0007669"/>
    <property type="project" value="TreeGrafter"/>
</dbReference>
<dbReference type="PANTHER" id="PTHR48083:SF20">
    <property type="entry name" value="LONG-CHAIN SPECIFIC ACYL-COA DEHYDROGENASE, MITOCHONDRIAL"/>
    <property type="match status" value="1"/>
</dbReference>
<sequence length="394" mass="42965">MPVHSARSLSVARMRALFDDEHEAFRDSFSTWIDNEVVPDYMEWEDDGIAPRSMYTSAGKYGFLGMQIPERFGGGGSHDFRFNQVIAEEFSAKGIGGAGLGLTLHNDITTPYFLEFTNDEQQERWLPGIASGELITAIAMTEPGTGSDLAGVATTAIRDGDEYVVNGSKTFITNGINADLVIVAAKTDPNERHAGMSLLVVERGMEGFERGRNLDKIGMHSNDTAELFFTDVRVPAANLLGEEGSGFRSLTNNLAQERLSIAITGIASARAALGWALEYVQERQAFGARVADFQNTKFVLAEVATEVDIVQAYVDQCVLSHNRGQLSAADAAKAKYWCTDLQKRAADRCLQLFGGYGYMTEYPIARAYADARVTSIYGGTNEVMKTIIAKSLGL</sequence>
<comment type="function">
    <text evidence="7">Catalyzes the dehydrogenation at the alpha-beta position of ACP-bound acyl chains. This results in the introduction of a double bond in the lipidic chain, which is further transferred to the epsilon-amino group of lysine residue in the mycobactin core by MbtK.</text>
</comment>
<dbReference type="Pfam" id="PF00441">
    <property type="entry name" value="Acyl-CoA_dh_1"/>
    <property type="match status" value="1"/>
</dbReference>
<evidence type="ECO:0000256" key="5">
    <source>
        <dbReference type="ARBA" id="ARBA00022827"/>
    </source>
</evidence>
<comment type="caution">
    <text evidence="14">The sequence shown here is derived from an EMBL/GenBank/DDBJ whole genome shotgun (WGS) entry which is preliminary data.</text>
</comment>
<dbReference type="FunFam" id="1.20.140.10:FF:000001">
    <property type="entry name" value="Acyl-CoA dehydrogenase"/>
    <property type="match status" value="1"/>
</dbReference>
<keyword evidence="15" id="KW-1185">Reference proteome</keyword>
<dbReference type="InterPro" id="IPR037069">
    <property type="entry name" value="AcylCoA_DH/ox_N_sf"/>
</dbReference>
<evidence type="ECO:0000256" key="1">
    <source>
        <dbReference type="ARBA" id="ARBA00001974"/>
    </source>
</evidence>
<dbReference type="GO" id="GO:0050660">
    <property type="term" value="F:flavin adenine dinucleotide binding"/>
    <property type="evidence" value="ECO:0007669"/>
    <property type="project" value="InterPro"/>
</dbReference>
<dbReference type="Pfam" id="PF02770">
    <property type="entry name" value="Acyl-CoA_dh_M"/>
    <property type="match status" value="1"/>
</dbReference>
<comment type="cofactor">
    <cofactor evidence="1 10">
        <name>FAD</name>
        <dbReference type="ChEBI" id="CHEBI:57692"/>
    </cofactor>
</comment>
<dbReference type="InterPro" id="IPR050741">
    <property type="entry name" value="Acyl-CoA_dehydrogenase"/>
</dbReference>
<dbReference type="Pfam" id="PF02771">
    <property type="entry name" value="Acyl-CoA_dh_N"/>
    <property type="match status" value="1"/>
</dbReference>
<dbReference type="InterPro" id="IPR009100">
    <property type="entry name" value="AcylCoA_DH/oxidase_NM_dom_sf"/>
</dbReference>
<feature type="domain" description="Acyl-CoA dehydrogenase/oxidase N-terminal" evidence="13">
    <location>
        <begin position="20"/>
        <end position="133"/>
    </location>
</feature>
<protein>
    <recommendedName>
        <fullName evidence="8">Acyl-[acyl-carrier-protein] dehydrogenase MbtN</fullName>
    </recommendedName>
    <alternativeName>
        <fullName evidence="9">Mycobactin synthase protein N</fullName>
    </alternativeName>
</protein>
<evidence type="ECO:0000256" key="3">
    <source>
        <dbReference type="ARBA" id="ARBA00009347"/>
    </source>
</evidence>
<evidence type="ECO:0000259" key="11">
    <source>
        <dbReference type="Pfam" id="PF00441"/>
    </source>
</evidence>
<proteinExistence type="inferred from homology"/>
<evidence type="ECO:0000256" key="8">
    <source>
        <dbReference type="ARBA" id="ARBA00040394"/>
    </source>
</evidence>
<feature type="domain" description="Acyl-CoA oxidase/dehydrogenase middle" evidence="12">
    <location>
        <begin position="137"/>
        <end position="232"/>
    </location>
</feature>
<evidence type="ECO:0000256" key="4">
    <source>
        <dbReference type="ARBA" id="ARBA00022630"/>
    </source>
</evidence>
<dbReference type="InterPro" id="IPR006091">
    <property type="entry name" value="Acyl-CoA_Oxase/DH_mid-dom"/>
</dbReference>
<keyword evidence="4 10" id="KW-0285">Flavoprotein</keyword>
<dbReference type="PANTHER" id="PTHR48083">
    <property type="entry name" value="MEDIUM-CHAIN SPECIFIC ACYL-COA DEHYDROGENASE, MITOCHONDRIAL-RELATED"/>
    <property type="match status" value="1"/>
</dbReference>
<evidence type="ECO:0000256" key="6">
    <source>
        <dbReference type="ARBA" id="ARBA00023002"/>
    </source>
</evidence>
<dbReference type="InterPro" id="IPR036250">
    <property type="entry name" value="AcylCo_DH-like_C"/>
</dbReference>
<dbReference type="PROSITE" id="PS00073">
    <property type="entry name" value="ACYL_COA_DH_2"/>
    <property type="match status" value="1"/>
</dbReference>
<evidence type="ECO:0000256" key="7">
    <source>
        <dbReference type="ARBA" id="ARBA00037085"/>
    </source>
</evidence>
<dbReference type="Gene3D" id="1.20.140.10">
    <property type="entry name" value="Butyryl-CoA Dehydrogenase, subunit A, domain 3"/>
    <property type="match status" value="1"/>
</dbReference>
<dbReference type="FunFam" id="2.40.110.10:FF:000002">
    <property type="entry name" value="Acyl-CoA dehydrogenase fadE12"/>
    <property type="match status" value="1"/>
</dbReference>
<evidence type="ECO:0000259" key="13">
    <source>
        <dbReference type="Pfam" id="PF02771"/>
    </source>
</evidence>
<dbReference type="InterPro" id="IPR006089">
    <property type="entry name" value="Acyl-CoA_DH_CS"/>
</dbReference>